<evidence type="ECO:0000313" key="2">
    <source>
        <dbReference type="Proteomes" id="UP000798662"/>
    </source>
</evidence>
<accession>A0ACC3C423</accession>
<proteinExistence type="predicted"/>
<organism evidence="1 2">
    <name type="scientific">Pyropia yezoensis</name>
    <name type="common">Susabi-nori</name>
    <name type="synonym">Porphyra yezoensis</name>
    <dbReference type="NCBI Taxonomy" id="2788"/>
    <lineage>
        <taxon>Eukaryota</taxon>
        <taxon>Rhodophyta</taxon>
        <taxon>Bangiophyceae</taxon>
        <taxon>Bangiales</taxon>
        <taxon>Bangiaceae</taxon>
        <taxon>Pyropia</taxon>
    </lineage>
</organism>
<reference evidence="1" key="1">
    <citation type="submission" date="2019-11" db="EMBL/GenBank/DDBJ databases">
        <title>Nori genome reveals adaptations in red seaweeds to the harsh intertidal environment.</title>
        <authorList>
            <person name="Wang D."/>
            <person name="Mao Y."/>
        </authorList>
    </citation>
    <scope>NUCLEOTIDE SEQUENCE</scope>
    <source>
        <tissue evidence="1">Gametophyte</tissue>
    </source>
</reference>
<dbReference type="Proteomes" id="UP000798662">
    <property type="component" value="Chromosome 2"/>
</dbReference>
<comment type="caution">
    <text evidence="1">The sequence shown here is derived from an EMBL/GenBank/DDBJ whole genome shotgun (WGS) entry which is preliminary data.</text>
</comment>
<keyword evidence="2" id="KW-1185">Reference proteome</keyword>
<evidence type="ECO:0000313" key="1">
    <source>
        <dbReference type="EMBL" id="KAK1864848.1"/>
    </source>
</evidence>
<name>A0ACC3C423_PYRYE</name>
<dbReference type="EMBL" id="CM020619">
    <property type="protein sequence ID" value="KAK1864848.1"/>
    <property type="molecule type" value="Genomic_DNA"/>
</dbReference>
<protein>
    <submittedName>
        <fullName evidence="1">Uncharacterized protein</fullName>
    </submittedName>
</protein>
<gene>
    <name evidence="1" type="ORF">I4F81_007385</name>
</gene>
<sequence length="108" mass="11491">MGFHEDAASALAQAEAIKDLQAQLAAAQAANAALQAVIDADAEAVKAPAKSKGPFWTAFSDNVRDRMEATSPYQVCYWLQEAINSATDAYHDHTGYTAAELEECLADA</sequence>